<sequence length="302" mass="33661">MGDQRVVETAEAVGRAIDPRAELGEFLRSRRARLRPADVGLPDSGRYRRVPGLRREELAQLAGVSVAYLTRLEQGRSPNVSDEVLDAIARALRLTGAERAHLEHLARRQHRPRPAPPPRQQVRPALRGLLASLDGTVPAYVAGRRSDILAWNPLVSAVFGDWDRMPPEERNCARLIFLNPDYRALFVDWEAQAAEIVAALRLDAGRHPDDPRLVRLVGELSVKSADFRRLWARHDVKENAHGLKHLRHPLVGELRLSLETLRLPADPDQALILYHAEPGSPTAENLRLLASWGPDATSAPRA</sequence>
<dbReference type="RefSeq" id="WP_182841563.1">
    <property type="nucleotide sequence ID" value="NZ_BAAALP010000008.1"/>
</dbReference>
<dbReference type="PROSITE" id="PS50943">
    <property type="entry name" value="HTH_CROC1"/>
    <property type="match status" value="1"/>
</dbReference>
<evidence type="ECO:0000313" key="3">
    <source>
        <dbReference type="Proteomes" id="UP000572680"/>
    </source>
</evidence>
<dbReference type="CDD" id="cd00093">
    <property type="entry name" value="HTH_XRE"/>
    <property type="match status" value="1"/>
</dbReference>
<dbReference type="EMBL" id="JACJIA010000001">
    <property type="protein sequence ID" value="MBA8949045.1"/>
    <property type="molecule type" value="Genomic_DNA"/>
</dbReference>
<accession>A0A7W3QJ69</accession>
<dbReference type="InterPro" id="IPR010982">
    <property type="entry name" value="Lambda_DNA-bd_dom_sf"/>
</dbReference>
<dbReference type="Gene3D" id="1.10.260.40">
    <property type="entry name" value="lambda repressor-like DNA-binding domains"/>
    <property type="match status" value="1"/>
</dbReference>
<dbReference type="SMART" id="SM00530">
    <property type="entry name" value="HTH_XRE"/>
    <property type="match status" value="1"/>
</dbReference>
<dbReference type="Proteomes" id="UP000572680">
    <property type="component" value="Unassembled WGS sequence"/>
</dbReference>
<dbReference type="SUPFAM" id="SSF47413">
    <property type="entry name" value="lambda repressor-like DNA-binding domains"/>
    <property type="match status" value="1"/>
</dbReference>
<evidence type="ECO:0000259" key="1">
    <source>
        <dbReference type="PROSITE" id="PS50943"/>
    </source>
</evidence>
<dbReference type="Pfam" id="PF17765">
    <property type="entry name" value="MLTR_LBD"/>
    <property type="match status" value="1"/>
</dbReference>
<dbReference type="InterPro" id="IPR041413">
    <property type="entry name" value="MLTR_LBD"/>
</dbReference>
<dbReference type="GO" id="GO:0003677">
    <property type="term" value="F:DNA binding"/>
    <property type="evidence" value="ECO:0007669"/>
    <property type="project" value="InterPro"/>
</dbReference>
<dbReference type="Gene3D" id="3.30.450.180">
    <property type="match status" value="1"/>
</dbReference>
<dbReference type="Pfam" id="PF13560">
    <property type="entry name" value="HTH_31"/>
    <property type="match status" value="1"/>
</dbReference>
<gene>
    <name evidence="2" type="ORF">HNR61_000643</name>
</gene>
<organism evidence="2 3">
    <name type="scientific">Actinomadura namibiensis</name>
    <dbReference type="NCBI Taxonomy" id="182080"/>
    <lineage>
        <taxon>Bacteria</taxon>
        <taxon>Bacillati</taxon>
        <taxon>Actinomycetota</taxon>
        <taxon>Actinomycetes</taxon>
        <taxon>Streptosporangiales</taxon>
        <taxon>Thermomonosporaceae</taxon>
        <taxon>Actinomadura</taxon>
    </lineage>
</organism>
<evidence type="ECO:0000313" key="2">
    <source>
        <dbReference type="EMBL" id="MBA8949045.1"/>
    </source>
</evidence>
<dbReference type="PANTHER" id="PTHR35010">
    <property type="entry name" value="BLL4672 PROTEIN-RELATED"/>
    <property type="match status" value="1"/>
</dbReference>
<dbReference type="InterPro" id="IPR001387">
    <property type="entry name" value="Cro/C1-type_HTH"/>
</dbReference>
<name>A0A7W3QJ69_ACTNM</name>
<dbReference type="AlphaFoldDB" id="A0A7W3QJ69"/>
<dbReference type="PANTHER" id="PTHR35010:SF2">
    <property type="entry name" value="BLL4672 PROTEIN"/>
    <property type="match status" value="1"/>
</dbReference>
<protein>
    <submittedName>
        <fullName evidence="2">Transcriptional regulator with XRE-family HTH domain</fullName>
    </submittedName>
</protein>
<keyword evidence="3" id="KW-1185">Reference proteome</keyword>
<reference evidence="2 3" key="1">
    <citation type="submission" date="2020-08" db="EMBL/GenBank/DDBJ databases">
        <title>Genomic Encyclopedia of Type Strains, Phase IV (KMG-IV): sequencing the most valuable type-strain genomes for metagenomic binning, comparative biology and taxonomic classification.</title>
        <authorList>
            <person name="Goeker M."/>
        </authorList>
    </citation>
    <scope>NUCLEOTIDE SEQUENCE [LARGE SCALE GENOMIC DNA]</scope>
    <source>
        <strain evidence="2 3">DSM 44197</strain>
    </source>
</reference>
<comment type="caution">
    <text evidence="2">The sequence shown here is derived from an EMBL/GenBank/DDBJ whole genome shotgun (WGS) entry which is preliminary data.</text>
</comment>
<feature type="domain" description="HTH cro/C1-type" evidence="1">
    <location>
        <begin position="46"/>
        <end position="99"/>
    </location>
</feature>
<proteinExistence type="predicted"/>